<dbReference type="RefSeq" id="WP_020954650.1">
    <property type="nucleotide sequence ID" value="NZ_CP010308.1"/>
</dbReference>
<organism evidence="2 3">
    <name type="scientific">Borrelia miyamotoi</name>
    <dbReference type="NCBI Taxonomy" id="47466"/>
    <lineage>
        <taxon>Bacteria</taxon>
        <taxon>Pseudomonadati</taxon>
        <taxon>Spirochaetota</taxon>
        <taxon>Spirochaetia</taxon>
        <taxon>Spirochaetales</taxon>
        <taxon>Borreliaceae</taxon>
        <taxon>Borrelia</taxon>
    </lineage>
</organism>
<protein>
    <submittedName>
        <fullName evidence="2">Uncharacterized protein</fullName>
    </submittedName>
</protein>
<keyword evidence="1" id="KW-0812">Transmembrane</keyword>
<name>A0AAQ2WVY7_9SPIR</name>
<dbReference type="AlphaFoldDB" id="A0AAQ2WVY7"/>
<feature type="transmembrane region" description="Helical" evidence="1">
    <location>
        <begin position="327"/>
        <end position="347"/>
    </location>
</feature>
<sequence length="381" mass="43235">MKGFVAIRLFDNEYFSILSLDDIAVKRVVLGKFADETNVKLDFYISEYKDFSNSIFIGSFFLDNLGKESSNINIYCSIDSMLLYVYGECDGITNKSKFDLKLINLVANSEELSSSLESVKSDDLTVSFSDLENGEGGVRRLEGILEQNQEDSSLDDLLDSVDNLLDSQNLFVEEKFSSNERNLNLLSNSLSSDSDTNDTLLDENLSSDSNLNLRNFDIGVTRDRFESSVDEDSEIKHDINEKEAVNQGDISDLGNVSVGVNNDIRTSSDDFDDWNVEDIITDLDKGFVENEFDNVALDDFSEEDFITGLEESRGSLNLEEGIIQTSMLYLSLFSLFLLIFFSLFLIFSKVLNHRNFAISCFSCYCFYKEEKINKYEKNNYV</sequence>
<keyword evidence="1" id="KW-0472">Membrane</keyword>
<evidence type="ECO:0000256" key="1">
    <source>
        <dbReference type="SAM" id="Phobius"/>
    </source>
</evidence>
<accession>A0AAQ2WVY7</accession>
<dbReference type="EMBL" id="CP114637">
    <property type="protein sequence ID" value="WAZ91084.1"/>
    <property type="molecule type" value="Genomic_DNA"/>
</dbReference>
<evidence type="ECO:0000313" key="2">
    <source>
        <dbReference type="EMBL" id="WAZ91084.1"/>
    </source>
</evidence>
<dbReference type="Proteomes" id="UP001164544">
    <property type="component" value="Chromosome"/>
</dbReference>
<keyword evidence="1" id="KW-1133">Transmembrane helix</keyword>
<gene>
    <name evidence="2" type="ORF">O5398_03000</name>
</gene>
<evidence type="ECO:0000313" key="3">
    <source>
        <dbReference type="Proteomes" id="UP001164544"/>
    </source>
</evidence>
<proteinExistence type="predicted"/>
<reference evidence="2" key="1">
    <citation type="submission" date="2022-12" db="EMBL/GenBank/DDBJ databases">
        <title>B. miyamotoi WGS.</title>
        <authorList>
            <person name="Kuleshov K.V."/>
            <person name="Hoornstra D."/>
            <person name="Hovius J.W."/>
            <person name="Platonov A.E."/>
            <person name="Telford S.R. III."/>
        </authorList>
    </citation>
    <scope>NUCLEOTIDE SEQUENCE</scope>
    <source>
        <strain evidence="2">410</strain>
    </source>
</reference>